<evidence type="ECO:0000256" key="1">
    <source>
        <dbReference type="ARBA" id="ARBA00004651"/>
    </source>
</evidence>
<accession>A0A918U6K3</accession>
<evidence type="ECO:0000313" key="8">
    <source>
        <dbReference type="Proteomes" id="UP000645257"/>
    </source>
</evidence>
<reference evidence="7" key="2">
    <citation type="submission" date="2020-09" db="EMBL/GenBank/DDBJ databases">
        <authorList>
            <person name="Sun Q."/>
            <person name="Kim S."/>
        </authorList>
    </citation>
    <scope>NUCLEOTIDE SEQUENCE</scope>
    <source>
        <strain evidence="7">KCTC 32182</strain>
    </source>
</reference>
<dbReference type="GO" id="GO:0016787">
    <property type="term" value="F:hydrolase activity"/>
    <property type="evidence" value="ECO:0007669"/>
    <property type="project" value="UniProtKB-KW"/>
</dbReference>
<organism evidence="7 8">
    <name type="scientific">Paludibacterium paludis</name>
    <dbReference type="NCBI Taxonomy" id="1225769"/>
    <lineage>
        <taxon>Bacteria</taxon>
        <taxon>Pseudomonadati</taxon>
        <taxon>Pseudomonadota</taxon>
        <taxon>Betaproteobacteria</taxon>
        <taxon>Neisseriales</taxon>
        <taxon>Chromobacteriaceae</taxon>
        <taxon>Paludibacterium</taxon>
    </lineage>
</organism>
<keyword evidence="5 6" id="KW-0472">Membrane</keyword>
<name>A0A918U6K3_9NEIS</name>
<dbReference type="Pfam" id="PF03788">
    <property type="entry name" value="LrgA"/>
    <property type="match status" value="1"/>
</dbReference>
<comment type="caution">
    <text evidence="7">The sequence shown here is derived from an EMBL/GenBank/DDBJ whole genome shotgun (WGS) entry which is preliminary data.</text>
</comment>
<protein>
    <submittedName>
        <fullName evidence="7">Murein hydrolase exporter</fullName>
    </submittedName>
</protein>
<keyword evidence="4 6" id="KW-1133">Transmembrane helix</keyword>
<evidence type="ECO:0000256" key="2">
    <source>
        <dbReference type="ARBA" id="ARBA00022475"/>
    </source>
</evidence>
<sequence length="140" mass="15724">MFTALKFRLTPRARTIVQVALLSAVWMAASLLSRLFLPAVPAGVLGMLLVLAALWTGWLPVQWCRDGARWLLAEMLLFFIPAVVAVVRFPDLVLSEGWKILLVIVASTAIVMTVTSLVVDRCYRIELRLKRRIRRGLTHA</sequence>
<dbReference type="RefSeq" id="WP_189530183.1">
    <property type="nucleotide sequence ID" value="NZ_BMYX01000001.1"/>
</dbReference>
<feature type="transmembrane region" description="Helical" evidence="6">
    <location>
        <begin position="70"/>
        <end position="89"/>
    </location>
</feature>
<evidence type="ECO:0000313" key="7">
    <source>
        <dbReference type="EMBL" id="GGY03211.1"/>
    </source>
</evidence>
<evidence type="ECO:0000256" key="5">
    <source>
        <dbReference type="ARBA" id="ARBA00023136"/>
    </source>
</evidence>
<evidence type="ECO:0000256" key="6">
    <source>
        <dbReference type="SAM" id="Phobius"/>
    </source>
</evidence>
<feature type="transmembrane region" description="Helical" evidence="6">
    <location>
        <begin position="35"/>
        <end position="58"/>
    </location>
</feature>
<dbReference type="InterPro" id="IPR005538">
    <property type="entry name" value="LrgA/CidA"/>
</dbReference>
<evidence type="ECO:0000256" key="3">
    <source>
        <dbReference type="ARBA" id="ARBA00022692"/>
    </source>
</evidence>
<dbReference type="GO" id="GO:0005886">
    <property type="term" value="C:plasma membrane"/>
    <property type="evidence" value="ECO:0007669"/>
    <property type="project" value="UniProtKB-SubCell"/>
</dbReference>
<dbReference type="EMBL" id="BMYX01000001">
    <property type="protein sequence ID" value="GGY03211.1"/>
    <property type="molecule type" value="Genomic_DNA"/>
</dbReference>
<comment type="subcellular location">
    <subcellularLocation>
        <location evidence="1">Cell membrane</location>
        <topology evidence="1">Multi-pass membrane protein</topology>
    </subcellularLocation>
</comment>
<dbReference type="AlphaFoldDB" id="A0A918U6K3"/>
<keyword evidence="3 6" id="KW-0812">Transmembrane</keyword>
<feature type="transmembrane region" description="Helical" evidence="6">
    <location>
        <begin position="12"/>
        <end position="29"/>
    </location>
</feature>
<feature type="transmembrane region" description="Helical" evidence="6">
    <location>
        <begin position="101"/>
        <end position="123"/>
    </location>
</feature>
<keyword evidence="2" id="KW-1003">Cell membrane</keyword>
<keyword evidence="7" id="KW-0378">Hydrolase</keyword>
<reference evidence="7" key="1">
    <citation type="journal article" date="2014" name="Int. J. Syst. Evol. Microbiol.">
        <title>Complete genome sequence of Corynebacterium casei LMG S-19264T (=DSM 44701T), isolated from a smear-ripened cheese.</title>
        <authorList>
            <consortium name="US DOE Joint Genome Institute (JGI-PGF)"/>
            <person name="Walter F."/>
            <person name="Albersmeier A."/>
            <person name="Kalinowski J."/>
            <person name="Ruckert C."/>
        </authorList>
    </citation>
    <scope>NUCLEOTIDE SEQUENCE</scope>
    <source>
        <strain evidence="7">KCTC 32182</strain>
    </source>
</reference>
<dbReference type="PANTHER" id="PTHR33931">
    <property type="entry name" value="HOLIN-LIKE PROTEIN CIDA-RELATED"/>
    <property type="match status" value="1"/>
</dbReference>
<evidence type="ECO:0000256" key="4">
    <source>
        <dbReference type="ARBA" id="ARBA00022989"/>
    </source>
</evidence>
<dbReference type="Proteomes" id="UP000645257">
    <property type="component" value="Unassembled WGS sequence"/>
</dbReference>
<dbReference type="PANTHER" id="PTHR33931:SF2">
    <property type="entry name" value="HOLIN-LIKE PROTEIN CIDA"/>
    <property type="match status" value="1"/>
</dbReference>
<keyword evidence="8" id="KW-1185">Reference proteome</keyword>
<gene>
    <name evidence="7" type="ORF">GCM10011289_01870</name>
</gene>
<proteinExistence type="predicted"/>